<feature type="domain" description="BioF2-like acetyltransferase" evidence="1">
    <location>
        <begin position="180"/>
        <end position="309"/>
    </location>
</feature>
<evidence type="ECO:0000313" key="3">
    <source>
        <dbReference type="Proteomes" id="UP000471147"/>
    </source>
</evidence>
<dbReference type="AlphaFoldDB" id="A0A6I4LS32"/>
<keyword evidence="3" id="KW-1185">Reference proteome</keyword>
<proteinExistence type="predicted"/>
<dbReference type="Proteomes" id="UP000471147">
    <property type="component" value="Unassembled WGS sequence"/>
</dbReference>
<dbReference type="InterPro" id="IPR038740">
    <property type="entry name" value="BioF2-like_GNAT_dom"/>
</dbReference>
<dbReference type="SUPFAM" id="SSF55729">
    <property type="entry name" value="Acyl-CoA N-acyltransferases (Nat)"/>
    <property type="match status" value="1"/>
</dbReference>
<organism evidence="2 3">
    <name type="scientific">Sphingorhabdus profundilacus</name>
    <dbReference type="NCBI Taxonomy" id="2509718"/>
    <lineage>
        <taxon>Bacteria</taxon>
        <taxon>Pseudomonadati</taxon>
        <taxon>Pseudomonadota</taxon>
        <taxon>Alphaproteobacteria</taxon>
        <taxon>Sphingomonadales</taxon>
        <taxon>Sphingomonadaceae</taxon>
        <taxon>Sphingorhabdus</taxon>
    </lineage>
</organism>
<reference evidence="2 3" key="1">
    <citation type="submission" date="2019-01" db="EMBL/GenBank/DDBJ databases">
        <title>Sphingorhabdus lacus sp.nov., isolated from an oligotrophic freshwater lake.</title>
        <authorList>
            <person name="Park M."/>
        </authorList>
    </citation>
    <scope>NUCLEOTIDE SEQUENCE [LARGE SCALE GENOMIC DNA]</scope>
    <source>
        <strain evidence="2 3">IMCC26285</strain>
    </source>
</reference>
<dbReference type="Gene3D" id="3.40.630.30">
    <property type="match status" value="1"/>
</dbReference>
<protein>
    <submittedName>
        <fullName evidence="2">GNAT family N-acetyltransferase</fullName>
    </submittedName>
</protein>
<name>A0A6I4LS32_9SPHN</name>
<dbReference type="InterPro" id="IPR016181">
    <property type="entry name" value="Acyl_CoA_acyltransferase"/>
</dbReference>
<keyword evidence="2" id="KW-0808">Transferase</keyword>
<evidence type="ECO:0000313" key="2">
    <source>
        <dbReference type="EMBL" id="MVZ96222.1"/>
    </source>
</evidence>
<dbReference type="EMBL" id="SDWJ01000001">
    <property type="protein sequence ID" value="MVZ96222.1"/>
    <property type="molecule type" value="Genomic_DNA"/>
</dbReference>
<dbReference type="Pfam" id="PF13480">
    <property type="entry name" value="Acetyltransf_6"/>
    <property type="match status" value="1"/>
</dbReference>
<dbReference type="GO" id="GO:0016740">
    <property type="term" value="F:transferase activity"/>
    <property type="evidence" value="ECO:0007669"/>
    <property type="project" value="UniProtKB-KW"/>
</dbReference>
<sequence>MSGVTYLPVKGEYHDNFLTVQAAARGGMDRERQACLFDRLAWIGPLHRIALHDKPPLLLRAQIGDADAWLPLMRQASGHHVALANWYNFTWRPIYSSIHSEEQRQSLLRQLADTARQRTRRLTLAPVPDEDGSASKIAAAFKDAGWVVDVTACDENHYLRLHGRTFAQYWDSRPGQLKNTVKRKAKKNTVSIRIETEFSETGWQDYEKVYVRSWKPQEGSPEFLKQLAQHESGSGTLRLGLAYIDGQPVAAQFWTVENGIALIHKLAHDERHLDASPGTLLSAALFRHVIERDKVDEIDFGTGSDAYKQDWMDAVRPRYRLDMYWPRSLANWPLIARLHLRQMRRNAA</sequence>
<dbReference type="RefSeq" id="WP_160352229.1">
    <property type="nucleotide sequence ID" value="NZ_SDWJ01000001.1"/>
</dbReference>
<dbReference type="OrthoDB" id="8334427at2"/>
<accession>A0A6I4LS32</accession>
<comment type="caution">
    <text evidence="2">The sequence shown here is derived from an EMBL/GenBank/DDBJ whole genome shotgun (WGS) entry which is preliminary data.</text>
</comment>
<evidence type="ECO:0000259" key="1">
    <source>
        <dbReference type="Pfam" id="PF13480"/>
    </source>
</evidence>
<gene>
    <name evidence="2" type="ORF">EUU23_00715</name>
</gene>